<dbReference type="InterPro" id="IPR015797">
    <property type="entry name" value="NUDIX_hydrolase-like_dom_sf"/>
</dbReference>
<dbReference type="SUPFAM" id="SSF55811">
    <property type="entry name" value="Nudix"/>
    <property type="match status" value="1"/>
</dbReference>
<proteinExistence type="inferred from homology"/>
<dbReference type="Gene3D" id="3.90.79.10">
    <property type="entry name" value="Nucleoside Triphosphate Pyrophosphohydrolase"/>
    <property type="match status" value="1"/>
</dbReference>
<feature type="domain" description="Nudix hydrolase" evidence="4">
    <location>
        <begin position="31"/>
        <end position="163"/>
    </location>
</feature>
<comment type="caution">
    <text evidence="5">The sequence shown here is derived from an EMBL/GenBank/DDBJ whole genome shotgun (WGS) entry which is preliminary data.</text>
</comment>
<evidence type="ECO:0000256" key="1">
    <source>
        <dbReference type="ARBA" id="ARBA00005582"/>
    </source>
</evidence>
<dbReference type="PROSITE" id="PS51462">
    <property type="entry name" value="NUDIX"/>
    <property type="match status" value="1"/>
</dbReference>
<comment type="similarity">
    <text evidence="1 3">Belongs to the Nudix hydrolase family.</text>
</comment>
<dbReference type="PANTHER" id="PTHR43736">
    <property type="entry name" value="ADP-RIBOSE PYROPHOSPHATASE"/>
    <property type="match status" value="1"/>
</dbReference>
<dbReference type="AlphaFoldDB" id="A0A1X0XYB5"/>
<dbReference type="Proteomes" id="UP000193040">
    <property type="component" value="Unassembled WGS sequence"/>
</dbReference>
<dbReference type="PROSITE" id="PS00893">
    <property type="entry name" value="NUDIX_BOX"/>
    <property type="match status" value="1"/>
</dbReference>
<sequence length="170" mass="18543">MTQHPFQPGLERVLCRDLSGLVHLVPAAQLVDRTSVYGVAFRDDEVLLTKQVAGEGLWDLPGGGVDDGESLVAALQRELSEETGLSLTSAPRPICQFEEHFFERNRGEAWRSRRHFYAIEVAGRVRAHGNGDDVESAAFLRVRDERIAPVAAAVIRIARERAASGASAPG</sequence>
<dbReference type="InterPro" id="IPR020084">
    <property type="entry name" value="NUDIX_hydrolase_CS"/>
</dbReference>
<dbReference type="InterPro" id="IPR020476">
    <property type="entry name" value="Nudix_hydrolase"/>
</dbReference>
<organism evidence="5 6">
    <name type="scientific">Mycobacterium simiae</name>
    <name type="common">Mycobacterium habana</name>
    <dbReference type="NCBI Taxonomy" id="1784"/>
    <lineage>
        <taxon>Bacteria</taxon>
        <taxon>Bacillati</taxon>
        <taxon>Actinomycetota</taxon>
        <taxon>Actinomycetes</taxon>
        <taxon>Mycobacteriales</taxon>
        <taxon>Mycobacteriaceae</taxon>
        <taxon>Mycobacterium</taxon>
        <taxon>Mycobacterium simiae complex</taxon>
    </lineage>
</organism>
<dbReference type="Pfam" id="PF00293">
    <property type="entry name" value="NUDIX"/>
    <property type="match status" value="1"/>
</dbReference>
<dbReference type="GO" id="GO:0016787">
    <property type="term" value="F:hydrolase activity"/>
    <property type="evidence" value="ECO:0007669"/>
    <property type="project" value="UniProtKB-KW"/>
</dbReference>
<protein>
    <recommendedName>
        <fullName evidence="4">Nudix hydrolase domain-containing protein</fullName>
    </recommendedName>
</protein>
<keyword evidence="2 3" id="KW-0378">Hydrolase</keyword>
<dbReference type="PRINTS" id="PR00502">
    <property type="entry name" value="NUDIXFAMILY"/>
</dbReference>
<reference evidence="5 6" key="1">
    <citation type="submission" date="2017-03" db="EMBL/GenBank/DDBJ databases">
        <title>Genomic insights into Mycobacterium simiae human colonization.</title>
        <authorList>
            <person name="Steffani J.L."/>
            <person name="Brunck M.E."/>
            <person name="Cruz E."/>
            <person name="Montiel R."/>
            <person name="Barona F."/>
        </authorList>
    </citation>
    <scope>NUCLEOTIDE SEQUENCE [LARGE SCALE GENOMIC DNA]</scope>
    <source>
        <strain evidence="5 6">MsiGto</strain>
    </source>
</reference>
<evidence type="ECO:0000256" key="3">
    <source>
        <dbReference type="RuleBase" id="RU003476"/>
    </source>
</evidence>
<dbReference type="EMBL" id="MZZM01000025">
    <property type="protein sequence ID" value="ORJ57953.1"/>
    <property type="molecule type" value="Genomic_DNA"/>
</dbReference>
<keyword evidence="6" id="KW-1185">Reference proteome</keyword>
<evidence type="ECO:0000256" key="2">
    <source>
        <dbReference type="ARBA" id="ARBA00022801"/>
    </source>
</evidence>
<dbReference type="PANTHER" id="PTHR43736:SF1">
    <property type="entry name" value="DIHYDRONEOPTERIN TRIPHOSPHATE DIPHOSPHATASE"/>
    <property type="match status" value="1"/>
</dbReference>
<gene>
    <name evidence="5" type="ORF">B5M45_20455</name>
</gene>
<dbReference type="RefSeq" id="WP_082811583.1">
    <property type="nucleotide sequence ID" value="NZ_JASWDE010000028.1"/>
</dbReference>
<evidence type="ECO:0000313" key="6">
    <source>
        <dbReference type="Proteomes" id="UP000193040"/>
    </source>
</evidence>
<accession>A0A1X0XYB5</accession>
<evidence type="ECO:0000313" key="5">
    <source>
        <dbReference type="EMBL" id="ORJ57953.1"/>
    </source>
</evidence>
<evidence type="ECO:0000259" key="4">
    <source>
        <dbReference type="PROSITE" id="PS51462"/>
    </source>
</evidence>
<name>A0A1X0XYB5_MYCSI</name>
<dbReference type="InterPro" id="IPR000086">
    <property type="entry name" value="NUDIX_hydrolase_dom"/>
</dbReference>